<dbReference type="CDD" id="cd04301">
    <property type="entry name" value="NAT_SF"/>
    <property type="match status" value="1"/>
</dbReference>
<evidence type="ECO:0000313" key="6">
    <source>
        <dbReference type="EMBL" id="ESL07000.1"/>
    </source>
</evidence>
<reference evidence="6 7" key="1">
    <citation type="submission" date="2013-07" db="EMBL/GenBank/DDBJ databases">
        <authorList>
            <person name="Stoco P.H."/>
            <person name="Wagner G."/>
            <person name="Gerber A."/>
            <person name="Zaha A."/>
            <person name="Thompson C."/>
            <person name="Bartholomeu D.C."/>
            <person name="Luckemeyer D.D."/>
            <person name="Bahia D."/>
            <person name="Loreto E."/>
            <person name="Prestes E.B."/>
            <person name="Lima F.M."/>
            <person name="Rodrigues-Luiz G."/>
            <person name="Vallejo G.A."/>
            <person name="Filho J.F."/>
            <person name="Monteiro K.M."/>
            <person name="Tyler K.M."/>
            <person name="de Almeida L.G."/>
            <person name="Ortiz M.F."/>
            <person name="Siervo M.A."/>
            <person name="de Moraes M.H."/>
            <person name="Cunha O.L."/>
            <person name="Mendonca-Neto R."/>
            <person name="Silva R."/>
            <person name="Teixeira S.M."/>
            <person name="Murta S.M."/>
            <person name="Sincero T.C."/>
            <person name="Mendes T.A."/>
            <person name="Urmenyi T.P."/>
            <person name="Silva V.G."/>
            <person name="da Rocha W.D."/>
            <person name="Andersson B."/>
            <person name="Romanha A.J."/>
            <person name="Steindel M."/>
            <person name="de Vasconcelos A.T."/>
            <person name="Grisard E.C."/>
        </authorList>
    </citation>
    <scope>NUCLEOTIDE SEQUENCE [LARGE SCALE GENOMIC DNA]</scope>
    <source>
        <strain evidence="6 7">SC58</strain>
    </source>
</reference>
<dbReference type="OrthoDB" id="273747at2759"/>
<evidence type="ECO:0000256" key="5">
    <source>
        <dbReference type="SAM" id="Phobius"/>
    </source>
</evidence>
<dbReference type="InterPro" id="IPR016181">
    <property type="entry name" value="Acyl_CoA_acyltransferase"/>
</dbReference>
<evidence type="ECO:0000313" key="7">
    <source>
        <dbReference type="Proteomes" id="UP000031737"/>
    </source>
</evidence>
<dbReference type="Gene3D" id="3.40.630.30">
    <property type="match status" value="1"/>
</dbReference>
<accession>A0A061IY43</accession>
<dbReference type="EC" id="2.3.1.48" evidence="1"/>
<protein>
    <recommendedName>
        <fullName evidence="1">histone acetyltransferase</fullName>
        <ecNumber evidence="1">2.3.1.48</ecNumber>
    </recommendedName>
</protein>
<dbReference type="AlphaFoldDB" id="A0A061IY43"/>
<keyword evidence="7" id="KW-1185">Reference proteome</keyword>
<organism evidence="6 7">
    <name type="scientific">Trypanosoma rangeli SC58</name>
    <dbReference type="NCBI Taxonomy" id="429131"/>
    <lineage>
        <taxon>Eukaryota</taxon>
        <taxon>Discoba</taxon>
        <taxon>Euglenozoa</taxon>
        <taxon>Kinetoplastea</taxon>
        <taxon>Metakinetoplastina</taxon>
        <taxon>Trypanosomatida</taxon>
        <taxon>Trypanosomatidae</taxon>
        <taxon>Trypanosoma</taxon>
        <taxon>Herpetosoma</taxon>
    </lineage>
</organism>
<keyword evidence="3" id="KW-0156">Chromatin regulator</keyword>
<evidence type="ECO:0000256" key="2">
    <source>
        <dbReference type="ARBA" id="ARBA00022679"/>
    </source>
</evidence>
<sequence length="414" mass="46193">MSAPEIVALPVRDGVPMKVKLRWGVREDDLPTLEALHAAAFPVKYNHEYYKWLLSDSCLALIAFTTPKCIASLLGTAESGQSTEIENDTEDCYSDSDVNYDEPTSPYSVMVGFCIGQIAYGRRRDGVLMGTPTGYLGSLAVEKRVQRRGVGEVLLDRFLSYMLFSIPIPPHLFLDYSPPCLRCETLWGFGPTLTAVGAKLSQWWFGKKRSGINDTTETALKYTKSSDTMSSTVNTHGGGGQVGLGEVWLHCLASDTNLLKFYVKRGFTCVFLAKHFYFFDDFYHHGMLLVYRRDAPSTARYDHSSTCTTAPVLTDVVNHKSSIAPGPVNGLKLRRCQAVSLERPEEDDLSVVNIEIPLGTDISSLRQEWNSEWRKDFTQSPKWNFLSGAVVLILEAAASIFCVALFLTYGLWHF</sequence>
<dbReference type="PANTHER" id="PTHR14744">
    <property type="entry name" value="N-ALPHA-ACETYLTRANSFERASE 60"/>
    <property type="match status" value="1"/>
</dbReference>
<dbReference type="GO" id="GO:0004596">
    <property type="term" value="F:protein-N-terminal amino-acid acetyltransferase activity"/>
    <property type="evidence" value="ECO:0007669"/>
    <property type="project" value="InterPro"/>
</dbReference>
<dbReference type="Proteomes" id="UP000031737">
    <property type="component" value="Unassembled WGS sequence"/>
</dbReference>
<evidence type="ECO:0000256" key="4">
    <source>
        <dbReference type="ARBA" id="ARBA00023315"/>
    </source>
</evidence>
<dbReference type="GO" id="GO:0004402">
    <property type="term" value="F:histone acetyltransferase activity"/>
    <property type="evidence" value="ECO:0007669"/>
    <property type="project" value="TreeGrafter"/>
</dbReference>
<dbReference type="PANTHER" id="PTHR14744:SF15">
    <property type="entry name" value="N-ALPHA-ACETYLTRANSFERASE 60"/>
    <property type="match status" value="1"/>
</dbReference>
<dbReference type="VEuPathDB" id="TriTrypDB:TRSC58_05318"/>
<evidence type="ECO:0000256" key="1">
    <source>
        <dbReference type="ARBA" id="ARBA00013184"/>
    </source>
</evidence>
<keyword evidence="5" id="KW-0812">Transmembrane</keyword>
<keyword evidence="2 6" id="KW-0808">Transferase</keyword>
<keyword evidence="4" id="KW-0012">Acyltransferase</keyword>
<dbReference type="InterPro" id="IPR045141">
    <property type="entry name" value="NAA60-like"/>
</dbReference>
<name>A0A061IY43_TRYRA</name>
<gene>
    <name evidence="6" type="ORF">TRSC58_05318</name>
</gene>
<dbReference type="GO" id="GO:0000139">
    <property type="term" value="C:Golgi membrane"/>
    <property type="evidence" value="ECO:0007669"/>
    <property type="project" value="TreeGrafter"/>
</dbReference>
<feature type="transmembrane region" description="Helical" evidence="5">
    <location>
        <begin position="385"/>
        <end position="412"/>
    </location>
</feature>
<evidence type="ECO:0000256" key="3">
    <source>
        <dbReference type="ARBA" id="ARBA00022853"/>
    </source>
</evidence>
<keyword evidence="5" id="KW-1133">Transmembrane helix</keyword>
<keyword evidence="5" id="KW-0472">Membrane</keyword>
<comment type="caution">
    <text evidence="6">The sequence shown here is derived from an EMBL/GenBank/DDBJ whole genome shotgun (WGS) entry which is preliminary data.</text>
</comment>
<dbReference type="EMBL" id="AUPL01005318">
    <property type="protein sequence ID" value="ESL07000.1"/>
    <property type="molecule type" value="Genomic_DNA"/>
</dbReference>
<dbReference type="SUPFAM" id="SSF55729">
    <property type="entry name" value="Acyl-CoA N-acyltransferases (Nat)"/>
    <property type="match status" value="1"/>
</dbReference>
<proteinExistence type="predicted"/>